<dbReference type="AlphaFoldDB" id="A0A370HNB8"/>
<name>A0A370HNB8_9HYPH</name>
<dbReference type="RefSeq" id="WP_114769666.1">
    <property type="nucleotide sequence ID" value="NZ_QQBB01000003.1"/>
</dbReference>
<keyword evidence="2" id="KW-1185">Reference proteome</keyword>
<reference evidence="1 2" key="1">
    <citation type="submission" date="2018-07" db="EMBL/GenBank/DDBJ databases">
        <title>Genomic Encyclopedia of Type Strains, Phase IV (KMG-IV): sequencing the most valuable type-strain genomes for metagenomic binning, comparative biology and taxonomic classification.</title>
        <authorList>
            <person name="Goeker M."/>
        </authorList>
    </citation>
    <scope>NUCLEOTIDE SEQUENCE [LARGE SCALE GENOMIC DNA]</scope>
    <source>
        <strain evidence="1 2">DSM 14364</strain>
    </source>
</reference>
<accession>A0A370HNB8</accession>
<dbReference type="OrthoDB" id="9798292at2"/>
<evidence type="ECO:0000313" key="2">
    <source>
        <dbReference type="Proteomes" id="UP000254925"/>
    </source>
</evidence>
<dbReference type="Proteomes" id="UP000254925">
    <property type="component" value="Unassembled WGS sequence"/>
</dbReference>
<dbReference type="InterPro" id="IPR008320">
    <property type="entry name" value="UCP032025"/>
</dbReference>
<sequence>MSLHLIKLCVGCDSITDLEEWIEENRSHYRRLGRDYEQTHTTRMVPKRVDELLDGGSLFWVIRGQVACRQTLLDVRPFTDGEGIGRCHLVLEPTIVPVEPRPYRPFQGWRYLTVKDAPRDIDANAGDLAVMPEDMRRELAELGLL</sequence>
<evidence type="ECO:0008006" key="3">
    <source>
        <dbReference type="Google" id="ProtNLM"/>
    </source>
</evidence>
<dbReference type="EMBL" id="QQBB01000003">
    <property type="protein sequence ID" value="RDI59947.1"/>
    <property type="molecule type" value="Genomic_DNA"/>
</dbReference>
<dbReference type="Pfam" id="PF07370">
    <property type="entry name" value="DUF1489"/>
    <property type="match status" value="1"/>
</dbReference>
<evidence type="ECO:0000313" key="1">
    <source>
        <dbReference type="EMBL" id="RDI59947.1"/>
    </source>
</evidence>
<protein>
    <recommendedName>
        <fullName evidence="3">DUF1489 family protein</fullName>
    </recommendedName>
</protein>
<gene>
    <name evidence="1" type="ORF">DES45_103203</name>
</gene>
<comment type="caution">
    <text evidence="1">The sequence shown here is derived from an EMBL/GenBank/DDBJ whole genome shotgun (WGS) entry which is preliminary data.</text>
</comment>
<proteinExistence type="predicted"/>
<organism evidence="1 2">
    <name type="scientific">Microvirga subterranea</name>
    <dbReference type="NCBI Taxonomy" id="186651"/>
    <lineage>
        <taxon>Bacteria</taxon>
        <taxon>Pseudomonadati</taxon>
        <taxon>Pseudomonadota</taxon>
        <taxon>Alphaproteobacteria</taxon>
        <taxon>Hyphomicrobiales</taxon>
        <taxon>Methylobacteriaceae</taxon>
        <taxon>Microvirga</taxon>
    </lineage>
</organism>
<dbReference type="PIRSF" id="PIRSF032025">
    <property type="entry name" value="UCP032025"/>
    <property type="match status" value="1"/>
</dbReference>